<dbReference type="Proteomes" id="UP000050940">
    <property type="component" value="Unassembled WGS sequence"/>
</dbReference>
<evidence type="ECO:0000313" key="2">
    <source>
        <dbReference type="EMBL" id="KRG83107.1"/>
    </source>
</evidence>
<accession>A0A0R0E0N6</accession>
<keyword evidence="1" id="KW-0472">Membrane</keyword>
<reference evidence="2 3" key="1">
    <citation type="submission" date="2015-05" db="EMBL/GenBank/DDBJ databases">
        <title>Genome sequencing and analysis of members of genus Stenotrophomonas.</title>
        <authorList>
            <person name="Patil P.P."/>
            <person name="Midha S."/>
            <person name="Patil P.B."/>
        </authorList>
    </citation>
    <scope>NUCLEOTIDE SEQUENCE [LARGE SCALE GENOMIC DNA]</scope>
    <source>
        <strain evidence="2 3">JCM 16244</strain>
    </source>
</reference>
<gene>
    <name evidence="2" type="ORF">ABB34_12965</name>
</gene>
<sequence>MNRLPTTKHDDFDHSVRHLQRQAEAALSPATLARLRQVRQQATANGAPSPWRRRGWWLASACSAVLAVTVALQFPTTPTPAPADIAAAAGASDDDASLLFDENPELYLWLGSDALAME</sequence>
<name>A0A0R0E0N6_9GAMM</name>
<comment type="caution">
    <text evidence="2">The sequence shown here is derived from an EMBL/GenBank/DDBJ whole genome shotgun (WGS) entry which is preliminary data.</text>
</comment>
<evidence type="ECO:0008006" key="4">
    <source>
        <dbReference type="Google" id="ProtNLM"/>
    </source>
</evidence>
<dbReference type="EMBL" id="LDJP01000080">
    <property type="protein sequence ID" value="KRG83107.1"/>
    <property type="molecule type" value="Genomic_DNA"/>
</dbReference>
<evidence type="ECO:0000313" key="3">
    <source>
        <dbReference type="Proteomes" id="UP000050940"/>
    </source>
</evidence>
<keyword evidence="1" id="KW-0812">Transmembrane</keyword>
<dbReference type="RefSeq" id="WP_057641740.1">
    <property type="nucleotide sequence ID" value="NZ_LDJP01000080.1"/>
</dbReference>
<dbReference type="STRING" id="659018.ABB34_12965"/>
<evidence type="ECO:0000256" key="1">
    <source>
        <dbReference type="SAM" id="Phobius"/>
    </source>
</evidence>
<proteinExistence type="predicted"/>
<organism evidence="2 3">
    <name type="scientific">Stenotrophomonas daejeonensis</name>
    <dbReference type="NCBI Taxonomy" id="659018"/>
    <lineage>
        <taxon>Bacteria</taxon>
        <taxon>Pseudomonadati</taxon>
        <taxon>Pseudomonadota</taxon>
        <taxon>Gammaproteobacteria</taxon>
        <taxon>Lysobacterales</taxon>
        <taxon>Lysobacteraceae</taxon>
        <taxon>Stenotrophomonas</taxon>
    </lineage>
</organism>
<keyword evidence="3" id="KW-1185">Reference proteome</keyword>
<protein>
    <recommendedName>
        <fullName evidence="4">Transmembrane protein</fullName>
    </recommendedName>
</protein>
<feature type="transmembrane region" description="Helical" evidence="1">
    <location>
        <begin position="55"/>
        <end position="74"/>
    </location>
</feature>
<keyword evidence="1" id="KW-1133">Transmembrane helix</keyword>
<dbReference type="AlphaFoldDB" id="A0A0R0E0N6"/>
<dbReference type="PATRIC" id="fig|659018.3.peg.2797"/>